<proteinExistence type="predicted"/>
<sequence length="103" mass="11843">PIDYLVWSKMYFNPIVAVLSELRNIDHISVGSNVYSMDWDIIARYLKSKSHHMVAGDFEGFDASEQSDILYAAGEVLQELSRKIFHCTEEEILQQRAIIHSLV</sequence>
<keyword evidence="3" id="KW-0548">Nucleotidyltransferase</keyword>
<protein>
    <submittedName>
        <fullName evidence="8">RNA-dependent RNA polymerase</fullName>
    </submittedName>
</protein>
<feature type="domain" description="RNA-directed RNA polymerase C-terminal" evidence="7">
    <location>
        <begin position="1"/>
        <end position="100"/>
    </location>
</feature>
<feature type="non-terminal residue" evidence="8">
    <location>
        <position position="1"/>
    </location>
</feature>
<dbReference type="InterPro" id="IPR001205">
    <property type="entry name" value="RNA-dir_pol_C"/>
</dbReference>
<keyword evidence="2" id="KW-0808">Transferase</keyword>
<dbReference type="GO" id="GO:0006351">
    <property type="term" value="P:DNA-templated transcription"/>
    <property type="evidence" value="ECO:0007669"/>
    <property type="project" value="InterPro"/>
</dbReference>
<feature type="non-terminal residue" evidence="8">
    <location>
        <position position="103"/>
    </location>
</feature>
<name>B8Y8C0_9VIRU</name>
<keyword evidence="1 8" id="KW-0696">RNA-directed RNA polymerase</keyword>
<dbReference type="GO" id="GO:0003968">
    <property type="term" value="F:RNA-directed RNA polymerase activity"/>
    <property type="evidence" value="ECO:0007669"/>
    <property type="project" value="UniProtKB-KW"/>
</dbReference>
<dbReference type="GO" id="GO:0016787">
    <property type="term" value="F:hydrolase activity"/>
    <property type="evidence" value="ECO:0007669"/>
    <property type="project" value="UniProtKB-KW"/>
</dbReference>
<dbReference type="GO" id="GO:0003723">
    <property type="term" value="F:RNA binding"/>
    <property type="evidence" value="ECO:0007669"/>
    <property type="project" value="InterPro"/>
</dbReference>
<keyword evidence="5" id="KW-0378">Hydrolase</keyword>
<evidence type="ECO:0000256" key="2">
    <source>
        <dbReference type="ARBA" id="ARBA00022679"/>
    </source>
</evidence>
<evidence type="ECO:0000256" key="1">
    <source>
        <dbReference type="ARBA" id="ARBA00022484"/>
    </source>
</evidence>
<dbReference type="InterPro" id="IPR043502">
    <property type="entry name" value="DNA/RNA_pol_sf"/>
</dbReference>
<evidence type="ECO:0000256" key="6">
    <source>
        <dbReference type="ARBA" id="ARBA00022953"/>
    </source>
</evidence>
<evidence type="ECO:0000256" key="3">
    <source>
        <dbReference type="ARBA" id="ARBA00022695"/>
    </source>
</evidence>
<keyword evidence="6" id="KW-0693">Viral RNA replication</keyword>
<evidence type="ECO:0000313" key="8">
    <source>
        <dbReference type="EMBL" id="ACL13310.1"/>
    </source>
</evidence>
<evidence type="ECO:0000256" key="5">
    <source>
        <dbReference type="ARBA" id="ARBA00022801"/>
    </source>
</evidence>
<dbReference type="Pfam" id="PF00680">
    <property type="entry name" value="RdRP_1"/>
    <property type="match status" value="1"/>
</dbReference>
<evidence type="ECO:0000256" key="4">
    <source>
        <dbReference type="ARBA" id="ARBA00022741"/>
    </source>
</evidence>
<keyword evidence="4" id="KW-0547">Nucleotide-binding</keyword>
<dbReference type="EMBL" id="FJ495181">
    <property type="protein sequence ID" value="ACL13310.1"/>
    <property type="molecule type" value="Genomic_RNA"/>
</dbReference>
<reference evidence="8" key="1">
    <citation type="journal article" date="2010" name="J. Invertebr. Pathol.">
        <title>First molecular detection of a viral pathogen in Ugandan honey bees.</title>
        <authorList>
            <person name="Kajobe R."/>
            <person name="Marris G."/>
            <person name="Budge G."/>
            <person name="Laurenson L."/>
            <person name="Cordoni G."/>
            <person name="Jones B."/>
            <person name="Wilkins S."/>
            <person name="Cuthbertson A.G.S."/>
            <person name="Brown M.A."/>
        </authorList>
    </citation>
    <scope>NUCLEOTIDE SEQUENCE</scope>
    <source>
        <strain evidence="8">Uganda 1</strain>
    </source>
</reference>
<dbReference type="GO" id="GO:0000166">
    <property type="term" value="F:nucleotide binding"/>
    <property type="evidence" value="ECO:0007669"/>
    <property type="project" value="UniProtKB-KW"/>
</dbReference>
<dbReference type="SUPFAM" id="SSF56672">
    <property type="entry name" value="DNA/RNA polymerases"/>
    <property type="match status" value="1"/>
</dbReference>
<evidence type="ECO:0000259" key="7">
    <source>
        <dbReference type="Pfam" id="PF00680"/>
    </source>
</evidence>
<organism evidence="8">
    <name type="scientific">Black queen cell virus</name>
    <dbReference type="NCBI Taxonomy" id="92395"/>
    <lineage>
        <taxon>Viruses</taxon>
        <taxon>Riboviria</taxon>
        <taxon>Orthornavirae</taxon>
        <taxon>Pisuviricota</taxon>
        <taxon>Pisoniviricetes</taxon>
        <taxon>Picornavirales</taxon>
        <taxon>Dicistroviridae</taxon>
        <taxon>Triatovirus</taxon>
        <taxon>Triatovirus nigereginacellulae</taxon>
    </lineage>
</organism>
<accession>B8Y8C0</accession>